<sequence length="145" mass="15950">MAFREKLAWVTLGSMLIAYSIYFWLLATRFDLSRPDGPPTVAMLALFGMVTVAQVIVIAIATSILAIRAQKDANAKADERDRAIARRATGVAYVVLMVGMIVVGVVMPFSEPRWKIANAALLALVLAEAIRYVLVIVSYRRGWHG</sequence>
<feature type="transmembrane region" description="Helical" evidence="1">
    <location>
        <begin position="45"/>
        <end position="67"/>
    </location>
</feature>
<keyword evidence="1" id="KW-0472">Membrane</keyword>
<name>A0A397PDN6_9SPHN</name>
<dbReference type="Pfam" id="PF09946">
    <property type="entry name" value="DUF2178"/>
    <property type="match status" value="1"/>
</dbReference>
<keyword evidence="1" id="KW-1133">Transmembrane helix</keyword>
<feature type="transmembrane region" description="Helical" evidence="1">
    <location>
        <begin position="7"/>
        <end position="25"/>
    </location>
</feature>
<proteinExistence type="predicted"/>
<keyword evidence="1" id="KW-0812">Transmembrane</keyword>
<gene>
    <name evidence="2" type="ORF">DFR49_1711</name>
</gene>
<comment type="caution">
    <text evidence="2">The sequence shown here is derived from an EMBL/GenBank/DDBJ whole genome shotgun (WGS) entry which is preliminary data.</text>
</comment>
<feature type="transmembrane region" description="Helical" evidence="1">
    <location>
        <begin position="116"/>
        <end position="139"/>
    </location>
</feature>
<accession>A0A397PDN6</accession>
<evidence type="ECO:0000313" key="3">
    <source>
        <dbReference type="Proteomes" id="UP000266568"/>
    </source>
</evidence>
<feature type="transmembrane region" description="Helical" evidence="1">
    <location>
        <begin position="88"/>
        <end position="110"/>
    </location>
</feature>
<evidence type="ECO:0000256" key="1">
    <source>
        <dbReference type="SAM" id="Phobius"/>
    </source>
</evidence>
<evidence type="ECO:0000313" key="2">
    <source>
        <dbReference type="EMBL" id="RIA47142.1"/>
    </source>
</evidence>
<dbReference type="EMBL" id="QXDC01000002">
    <property type="protein sequence ID" value="RIA47142.1"/>
    <property type="molecule type" value="Genomic_DNA"/>
</dbReference>
<dbReference type="Proteomes" id="UP000266568">
    <property type="component" value="Unassembled WGS sequence"/>
</dbReference>
<dbReference type="AlphaFoldDB" id="A0A397PDN6"/>
<protein>
    <submittedName>
        <fullName evidence="2">Uncharacterized protein</fullName>
    </submittedName>
</protein>
<dbReference type="InterPro" id="IPR019235">
    <property type="entry name" value="DUF2178_TM"/>
</dbReference>
<dbReference type="OrthoDB" id="6024295at2"/>
<organism evidence="2 3">
    <name type="scientific">Hephaestia caeni</name>
    <dbReference type="NCBI Taxonomy" id="645617"/>
    <lineage>
        <taxon>Bacteria</taxon>
        <taxon>Pseudomonadati</taxon>
        <taxon>Pseudomonadota</taxon>
        <taxon>Alphaproteobacteria</taxon>
        <taxon>Sphingomonadales</taxon>
        <taxon>Sphingomonadaceae</taxon>
        <taxon>Hephaestia</taxon>
    </lineage>
</organism>
<reference evidence="2 3" key="1">
    <citation type="submission" date="2018-08" db="EMBL/GenBank/DDBJ databases">
        <title>Genomic Encyclopedia of Type Strains, Phase IV (KMG-IV): sequencing the most valuable type-strain genomes for metagenomic binning, comparative biology and taxonomic classification.</title>
        <authorList>
            <person name="Goeker M."/>
        </authorList>
    </citation>
    <scope>NUCLEOTIDE SEQUENCE [LARGE SCALE GENOMIC DNA]</scope>
    <source>
        <strain evidence="2 3">DSM 25527</strain>
    </source>
</reference>
<dbReference type="RefSeq" id="WP_119035141.1">
    <property type="nucleotide sequence ID" value="NZ_QXDC01000002.1"/>
</dbReference>
<keyword evidence="3" id="KW-1185">Reference proteome</keyword>